<evidence type="ECO:0000256" key="3">
    <source>
        <dbReference type="ARBA" id="ARBA00009370"/>
    </source>
</evidence>
<comment type="subcellular location">
    <subcellularLocation>
        <location evidence="2">Cell membrane</location>
        <topology evidence="2">Single-pass type II membrane protein</topology>
    </subcellularLocation>
    <subcellularLocation>
        <location evidence="7">Membrane</location>
        <topology evidence="7">Single-pass type II membrane protein</topology>
    </subcellularLocation>
</comment>
<accession>A0A7G9QY79</accession>
<dbReference type="NCBIfam" id="TIGR02227">
    <property type="entry name" value="sigpep_I_bact"/>
    <property type="match status" value="1"/>
</dbReference>
<dbReference type="RefSeq" id="WP_166100914.1">
    <property type="nucleotide sequence ID" value="NZ_CP060712.1"/>
</dbReference>
<dbReference type="InterPro" id="IPR019758">
    <property type="entry name" value="Pept_S26A_signal_pept_1_CS"/>
</dbReference>
<evidence type="ECO:0000256" key="4">
    <source>
        <dbReference type="ARBA" id="ARBA00013208"/>
    </source>
</evidence>
<evidence type="ECO:0000259" key="9">
    <source>
        <dbReference type="Pfam" id="PF10502"/>
    </source>
</evidence>
<dbReference type="EMBL" id="CP060712">
    <property type="protein sequence ID" value="QNN48304.1"/>
    <property type="molecule type" value="Genomic_DNA"/>
</dbReference>
<dbReference type="PANTHER" id="PTHR43390:SF1">
    <property type="entry name" value="CHLOROPLAST PROCESSING PEPTIDASE"/>
    <property type="match status" value="1"/>
</dbReference>
<feature type="domain" description="Peptidase S26" evidence="9">
    <location>
        <begin position="1"/>
        <end position="188"/>
    </location>
</feature>
<dbReference type="PRINTS" id="PR00727">
    <property type="entry name" value="LEADERPTASE"/>
</dbReference>
<comment type="catalytic activity">
    <reaction evidence="1 7">
        <text>Cleavage of hydrophobic, N-terminal signal or leader sequences from secreted and periplasmic proteins.</text>
        <dbReference type="EC" id="3.4.21.89"/>
    </reaction>
</comment>
<organism evidence="10 11">
    <name type="scientific">Phycicoccus endophyticus</name>
    <dbReference type="NCBI Taxonomy" id="1690220"/>
    <lineage>
        <taxon>Bacteria</taxon>
        <taxon>Bacillati</taxon>
        <taxon>Actinomycetota</taxon>
        <taxon>Actinomycetes</taxon>
        <taxon>Micrococcales</taxon>
        <taxon>Intrasporangiaceae</taxon>
        <taxon>Phycicoccus</taxon>
    </lineage>
</organism>
<dbReference type="InterPro" id="IPR000223">
    <property type="entry name" value="Pept_S26A_signal_pept_1"/>
</dbReference>
<evidence type="ECO:0000313" key="10">
    <source>
        <dbReference type="EMBL" id="QNN48304.1"/>
    </source>
</evidence>
<dbReference type="Proteomes" id="UP000515976">
    <property type="component" value="Chromosome"/>
</dbReference>
<dbReference type="EC" id="3.4.21.89" evidence="4 7"/>
<gene>
    <name evidence="10" type="primary">lepB</name>
    <name evidence="10" type="ORF">H9L10_08020</name>
</gene>
<dbReference type="GO" id="GO:0005886">
    <property type="term" value="C:plasma membrane"/>
    <property type="evidence" value="ECO:0007669"/>
    <property type="project" value="UniProtKB-SubCell"/>
</dbReference>
<dbReference type="PROSITE" id="PS00761">
    <property type="entry name" value="SPASE_I_3"/>
    <property type="match status" value="1"/>
</dbReference>
<reference evidence="10 11" key="1">
    <citation type="submission" date="2020-08" db="EMBL/GenBank/DDBJ databases">
        <title>Genome sequence of Phycicoccus endophyticus JCM 31784T.</title>
        <authorList>
            <person name="Hyun D.-W."/>
            <person name="Bae J.-W."/>
        </authorList>
    </citation>
    <scope>NUCLEOTIDE SEQUENCE [LARGE SCALE GENOMIC DNA]</scope>
    <source>
        <strain evidence="10 11">JCM 31784</strain>
    </source>
</reference>
<dbReference type="Gene3D" id="2.10.109.10">
    <property type="entry name" value="Umud Fragment, subunit A"/>
    <property type="match status" value="1"/>
</dbReference>
<evidence type="ECO:0000256" key="2">
    <source>
        <dbReference type="ARBA" id="ARBA00004401"/>
    </source>
</evidence>
<dbReference type="InterPro" id="IPR019533">
    <property type="entry name" value="Peptidase_S26"/>
</dbReference>
<dbReference type="InterPro" id="IPR036286">
    <property type="entry name" value="LexA/Signal_pep-like_sf"/>
</dbReference>
<evidence type="ECO:0000256" key="6">
    <source>
        <dbReference type="PIRSR" id="PIRSR600223-1"/>
    </source>
</evidence>
<proteinExistence type="inferred from homology"/>
<dbReference type="PANTHER" id="PTHR43390">
    <property type="entry name" value="SIGNAL PEPTIDASE I"/>
    <property type="match status" value="1"/>
</dbReference>
<evidence type="ECO:0000256" key="5">
    <source>
        <dbReference type="ARBA" id="ARBA00022801"/>
    </source>
</evidence>
<keyword evidence="5 7" id="KW-0378">Hydrolase</keyword>
<dbReference type="GO" id="GO:0009003">
    <property type="term" value="F:signal peptidase activity"/>
    <property type="evidence" value="ECO:0007669"/>
    <property type="project" value="UniProtKB-EC"/>
</dbReference>
<feature type="compositionally biased region" description="Basic and acidic residues" evidence="8">
    <location>
        <begin position="154"/>
        <end position="166"/>
    </location>
</feature>
<keyword evidence="7" id="KW-0645">Protease</keyword>
<dbReference type="SUPFAM" id="SSF51306">
    <property type="entry name" value="LexA/Signal peptidase"/>
    <property type="match status" value="1"/>
</dbReference>
<evidence type="ECO:0000256" key="1">
    <source>
        <dbReference type="ARBA" id="ARBA00000677"/>
    </source>
</evidence>
<dbReference type="GO" id="GO:0004252">
    <property type="term" value="F:serine-type endopeptidase activity"/>
    <property type="evidence" value="ECO:0007669"/>
    <property type="project" value="InterPro"/>
</dbReference>
<dbReference type="AlphaFoldDB" id="A0A7G9QY79"/>
<keyword evidence="11" id="KW-1185">Reference proteome</keyword>
<name>A0A7G9QY79_9MICO</name>
<dbReference type="GO" id="GO:0006465">
    <property type="term" value="P:signal peptide processing"/>
    <property type="evidence" value="ECO:0007669"/>
    <property type="project" value="InterPro"/>
</dbReference>
<dbReference type="KEGG" id="pei:H9L10_08020"/>
<sequence>MAMVLSFVVKTWLLQAFYIPSGSMENTLLVGDRVVVSKLTPGPVDLQRGDVVVFEDPGGWLQEGPTVQRSGASAVVHDALVFVGLLPSESEDHLIKRVVGLPGDHVVCCDAQRRLTVNGEPLDEPYVHPGDAASSMTFDITVPADHVWVMGDHRSDSEDSRYHDDAGDGSDGSVPVSRVTGRAVAVVWPFSRLGWLSDFADTFSGVPATAPKP</sequence>
<dbReference type="Pfam" id="PF10502">
    <property type="entry name" value="Peptidase_S26"/>
    <property type="match status" value="1"/>
</dbReference>
<protein>
    <recommendedName>
        <fullName evidence="4 7">Signal peptidase I</fullName>
        <ecNumber evidence="4 7">3.4.21.89</ecNumber>
    </recommendedName>
</protein>
<feature type="active site" evidence="6">
    <location>
        <position position="96"/>
    </location>
</feature>
<comment type="similarity">
    <text evidence="3 7">Belongs to the peptidase S26 family.</text>
</comment>
<dbReference type="CDD" id="cd06530">
    <property type="entry name" value="S26_SPase_I"/>
    <property type="match status" value="1"/>
</dbReference>
<feature type="region of interest" description="Disordered" evidence="8">
    <location>
        <begin position="154"/>
        <end position="174"/>
    </location>
</feature>
<evidence type="ECO:0000256" key="7">
    <source>
        <dbReference type="RuleBase" id="RU362042"/>
    </source>
</evidence>
<evidence type="ECO:0000256" key="8">
    <source>
        <dbReference type="SAM" id="MobiDB-lite"/>
    </source>
</evidence>
<evidence type="ECO:0000313" key="11">
    <source>
        <dbReference type="Proteomes" id="UP000515976"/>
    </source>
</evidence>
<feature type="active site" evidence="6">
    <location>
        <position position="23"/>
    </location>
</feature>